<dbReference type="EMBL" id="KN837137">
    <property type="protein sequence ID" value="KIJ41351.1"/>
    <property type="molecule type" value="Genomic_DNA"/>
</dbReference>
<keyword evidence="2" id="KW-1185">Reference proteome</keyword>
<evidence type="ECO:0000313" key="1">
    <source>
        <dbReference type="EMBL" id="KIJ41351.1"/>
    </source>
</evidence>
<organism evidence="1 2">
    <name type="scientific">Sphaerobolus stellatus (strain SS14)</name>
    <dbReference type="NCBI Taxonomy" id="990650"/>
    <lineage>
        <taxon>Eukaryota</taxon>
        <taxon>Fungi</taxon>
        <taxon>Dikarya</taxon>
        <taxon>Basidiomycota</taxon>
        <taxon>Agaricomycotina</taxon>
        <taxon>Agaricomycetes</taxon>
        <taxon>Phallomycetidae</taxon>
        <taxon>Geastrales</taxon>
        <taxon>Sphaerobolaceae</taxon>
        <taxon>Sphaerobolus</taxon>
    </lineage>
</organism>
<dbReference type="HOGENOM" id="CLU_160182_0_0_1"/>
<evidence type="ECO:0000313" key="2">
    <source>
        <dbReference type="Proteomes" id="UP000054279"/>
    </source>
</evidence>
<accession>A0A0C9VTC0</accession>
<dbReference type="AlphaFoldDB" id="A0A0C9VTC0"/>
<protein>
    <submittedName>
        <fullName evidence="1">Uncharacterized protein</fullName>
    </submittedName>
</protein>
<sequence>MHISGSPYKASEPAEVTNKKVFWQSLVHKLGAQTVMKKISPVKLFDKLQGKEKLERKKVEYHASVYYGPEEGTPLKLNHWVSTPALRTISCCKSFKCEGADDTIETIQTMADITPRTSVSVRSFPTTWI</sequence>
<name>A0A0C9VTC0_SPHS4</name>
<dbReference type="Proteomes" id="UP000054279">
    <property type="component" value="Unassembled WGS sequence"/>
</dbReference>
<gene>
    <name evidence="1" type="ORF">M422DRAFT_255542</name>
</gene>
<proteinExistence type="predicted"/>
<reference evidence="1 2" key="1">
    <citation type="submission" date="2014-06" db="EMBL/GenBank/DDBJ databases">
        <title>Evolutionary Origins and Diversification of the Mycorrhizal Mutualists.</title>
        <authorList>
            <consortium name="DOE Joint Genome Institute"/>
            <consortium name="Mycorrhizal Genomics Consortium"/>
            <person name="Kohler A."/>
            <person name="Kuo A."/>
            <person name="Nagy L.G."/>
            <person name="Floudas D."/>
            <person name="Copeland A."/>
            <person name="Barry K.W."/>
            <person name="Cichocki N."/>
            <person name="Veneault-Fourrey C."/>
            <person name="LaButti K."/>
            <person name="Lindquist E.A."/>
            <person name="Lipzen A."/>
            <person name="Lundell T."/>
            <person name="Morin E."/>
            <person name="Murat C."/>
            <person name="Riley R."/>
            <person name="Ohm R."/>
            <person name="Sun H."/>
            <person name="Tunlid A."/>
            <person name="Henrissat B."/>
            <person name="Grigoriev I.V."/>
            <person name="Hibbett D.S."/>
            <person name="Martin F."/>
        </authorList>
    </citation>
    <scope>NUCLEOTIDE SEQUENCE [LARGE SCALE GENOMIC DNA]</scope>
    <source>
        <strain evidence="1 2">SS14</strain>
    </source>
</reference>